<evidence type="ECO:0000313" key="4">
    <source>
        <dbReference type="Proteomes" id="UP000799778"/>
    </source>
</evidence>
<keyword evidence="1 3" id="KW-0378">Hydrolase</keyword>
<dbReference type="Pfam" id="PF08530">
    <property type="entry name" value="PepX_C"/>
    <property type="match status" value="1"/>
</dbReference>
<reference evidence="3" key="1">
    <citation type="journal article" date="2020" name="Stud. Mycol.">
        <title>101 Dothideomycetes genomes: a test case for predicting lifestyles and emergence of pathogens.</title>
        <authorList>
            <person name="Haridas S."/>
            <person name="Albert R."/>
            <person name="Binder M."/>
            <person name="Bloem J."/>
            <person name="Labutti K."/>
            <person name="Salamov A."/>
            <person name="Andreopoulos B."/>
            <person name="Baker S."/>
            <person name="Barry K."/>
            <person name="Bills G."/>
            <person name="Bluhm B."/>
            <person name="Cannon C."/>
            <person name="Castanera R."/>
            <person name="Culley D."/>
            <person name="Daum C."/>
            <person name="Ezra D."/>
            <person name="Gonzalez J."/>
            <person name="Henrissat B."/>
            <person name="Kuo A."/>
            <person name="Liang C."/>
            <person name="Lipzen A."/>
            <person name="Lutzoni F."/>
            <person name="Magnuson J."/>
            <person name="Mondo S."/>
            <person name="Nolan M."/>
            <person name="Ohm R."/>
            <person name="Pangilinan J."/>
            <person name="Park H.-J."/>
            <person name="Ramirez L."/>
            <person name="Alfaro M."/>
            <person name="Sun H."/>
            <person name="Tritt A."/>
            <person name="Yoshinaga Y."/>
            <person name="Zwiers L.-H."/>
            <person name="Turgeon B."/>
            <person name="Goodwin S."/>
            <person name="Spatafora J."/>
            <person name="Crous P."/>
            <person name="Grigoriev I."/>
        </authorList>
    </citation>
    <scope>NUCLEOTIDE SEQUENCE</scope>
    <source>
        <strain evidence="3">CBS 175.79</strain>
    </source>
</reference>
<dbReference type="AlphaFoldDB" id="A0A6A5X7N5"/>
<dbReference type="Gene3D" id="2.60.120.260">
    <property type="entry name" value="Galactose-binding domain-like"/>
    <property type="match status" value="1"/>
</dbReference>
<accession>A0A6A5X7N5</accession>
<evidence type="ECO:0000313" key="3">
    <source>
        <dbReference type="EMBL" id="KAF2008942.1"/>
    </source>
</evidence>
<dbReference type="InterPro" id="IPR029058">
    <property type="entry name" value="AB_hydrolase_fold"/>
</dbReference>
<dbReference type="InterPro" id="IPR013736">
    <property type="entry name" value="Xaa-Pro_dipept_C"/>
</dbReference>
<evidence type="ECO:0000259" key="2">
    <source>
        <dbReference type="SMART" id="SM00939"/>
    </source>
</evidence>
<dbReference type="GeneID" id="54286996"/>
<dbReference type="GO" id="GO:0008239">
    <property type="term" value="F:dipeptidyl-peptidase activity"/>
    <property type="evidence" value="ECO:0007669"/>
    <property type="project" value="InterPro"/>
</dbReference>
<sequence length="548" mass="60324">MASQRGLLGSLFDRATSRYLLGLSPETCSYKTTSVRIPILDNDRSDQNIDLAADLYQPVLPDGHNPAGTILVRCPYGRGILYSFTIRPYAARGYNVLLVSTRGTFGSSGNFVPFVHEEKDGHAVVAWMRKQDWYTGSFATIGMSYLGFTQWALLNDPPHDMVAAVISVGPHDFAQQGWGTGAFALDNAVWAELTAHQEDSGLSAMVGKATLMGRMKKLFNNVPLEPALKEHFEGKADWLVGLLEHSDLDDPRYDSWRFPEALEKANIPILLISGWYDLFLRQSMHQYTRLQERKTNIALTVGPWRHLNIGMDGKSAPQTLDWLDEHLAKRRVGVRTSPVEYYMTGANEWRKVPRWPPATTPTVLYFGPDNTLLGDGPTKVDSPWSFTVDPKNPTPAIGGNVLLGGGSVNDSALASRADVLIFTTKPLERDLEIAGKVMVDLNHSSENPSSDLFVRLSEVGAKGTSRNITETYKRLSSDGTVNGISITMDDCAHRVFSGSRIRLLIAGASHPHYALSTVIGTDGKPQTVEHKIHPIGDVVTRITIPVVS</sequence>
<dbReference type="Gene3D" id="3.40.50.1820">
    <property type="entry name" value="alpha/beta hydrolase"/>
    <property type="match status" value="1"/>
</dbReference>
<dbReference type="Gene3D" id="1.10.3020.10">
    <property type="entry name" value="alpha-amino acid ester hydrolase ( Helical cap domain)"/>
    <property type="match status" value="1"/>
</dbReference>
<dbReference type="InterPro" id="IPR008979">
    <property type="entry name" value="Galactose-bd-like_sf"/>
</dbReference>
<gene>
    <name evidence="3" type="ORF">BU24DRAFT_428923</name>
</gene>
<dbReference type="SUPFAM" id="SSF53474">
    <property type="entry name" value="alpha/beta-Hydrolases"/>
    <property type="match status" value="1"/>
</dbReference>
<dbReference type="RefSeq" id="XP_033377281.1">
    <property type="nucleotide sequence ID" value="XM_033529599.1"/>
</dbReference>
<evidence type="ECO:0000256" key="1">
    <source>
        <dbReference type="ARBA" id="ARBA00022801"/>
    </source>
</evidence>
<proteinExistence type="predicted"/>
<dbReference type="SUPFAM" id="SSF49785">
    <property type="entry name" value="Galactose-binding domain-like"/>
    <property type="match status" value="1"/>
</dbReference>
<dbReference type="InterPro" id="IPR000383">
    <property type="entry name" value="Xaa-Pro-like_dom"/>
</dbReference>
<dbReference type="NCBIfam" id="TIGR00976">
    <property type="entry name" value="CocE_NonD"/>
    <property type="match status" value="1"/>
</dbReference>
<protein>
    <submittedName>
        <fullName evidence="3">CocE/NonD hydrolase</fullName>
    </submittedName>
</protein>
<dbReference type="SMART" id="SM00939">
    <property type="entry name" value="PepX_C"/>
    <property type="match status" value="1"/>
</dbReference>
<dbReference type="EMBL" id="ML978080">
    <property type="protein sequence ID" value="KAF2008942.1"/>
    <property type="molecule type" value="Genomic_DNA"/>
</dbReference>
<name>A0A6A5X7N5_9PLEO</name>
<feature type="domain" description="Xaa-Pro dipeptidyl-peptidase C-terminal" evidence="2">
    <location>
        <begin position="320"/>
        <end position="543"/>
    </location>
</feature>
<dbReference type="Proteomes" id="UP000799778">
    <property type="component" value="Unassembled WGS sequence"/>
</dbReference>
<dbReference type="Pfam" id="PF02129">
    <property type="entry name" value="Peptidase_S15"/>
    <property type="match status" value="1"/>
</dbReference>
<dbReference type="OrthoDB" id="416441at2759"/>
<dbReference type="InterPro" id="IPR005674">
    <property type="entry name" value="CocE/Ser_esterase"/>
</dbReference>
<keyword evidence="4" id="KW-1185">Reference proteome</keyword>
<organism evidence="3 4">
    <name type="scientific">Aaosphaeria arxii CBS 175.79</name>
    <dbReference type="NCBI Taxonomy" id="1450172"/>
    <lineage>
        <taxon>Eukaryota</taxon>
        <taxon>Fungi</taxon>
        <taxon>Dikarya</taxon>
        <taxon>Ascomycota</taxon>
        <taxon>Pezizomycotina</taxon>
        <taxon>Dothideomycetes</taxon>
        <taxon>Pleosporomycetidae</taxon>
        <taxon>Pleosporales</taxon>
        <taxon>Pleosporales incertae sedis</taxon>
        <taxon>Aaosphaeria</taxon>
    </lineage>
</organism>